<feature type="transmembrane region" description="Helical" evidence="10">
    <location>
        <begin position="1064"/>
        <end position="1087"/>
    </location>
</feature>
<dbReference type="InterPro" id="IPR017871">
    <property type="entry name" value="ABC_transporter-like_CS"/>
</dbReference>
<dbReference type="GO" id="GO:0016887">
    <property type="term" value="F:ATP hydrolysis activity"/>
    <property type="evidence" value="ECO:0007669"/>
    <property type="project" value="InterPro"/>
</dbReference>
<feature type="transmembrane region" description="Helical" evidence="10">
    <location>
        <begin position="1152"/>
        <end position="1181"/>
    </location>
</feature>
<dbReference type="InParanoid" id="A0A409W7R8"/>
<dbReference type="Pfam" id="PF00005">
    <property type="entry name" value="ABC_tran"/>
    <property type="match status" value="2"/>
</dbReference>
<dbReference type="OrthoDB" id="6500128at2759"/>
<dbReference type="CDD" id="cd18596">
    <property type="entry name" value="ABC_6TM_VMR1_D1_like"/>
    <property type="match status" value="1"/>
</dbReference>
<feature type="transmembrane region" description="Helical" evidence="10">
    <location>
        <begin position="34"/>
        <end position="54"/>
    </location>
</feature>
<dbReference type="PANTHER" id="PTHR24223:SF356">
    <property type="entry name" value="ATP-BINDING CASSETTE TRANSPORTER ABC4"/>
    <property type="match status" value="1"/>
</dbReference>
<evidence type="ECO:0000313" key="13">
    <source>
        <dbReference type="EMBL" id="PPQ74556.1"/>
    </source>
</evidence>
<dbReference type="GO" id="GO:0005524">
    <property type="term" value="F:ATP binding"/>
    <property type="evidence" value="ECO:0007669"/>
    <property type="project" value="UniProtKB-KW"/>
</dbReference>
<proteinExistence type="predicted"/>
<dbReference type="InterPro" id="IPR003593">
    <property type="entry name" value="AAA+_ATPase"/>
</dbReference>
<evidence type="ECO:0000256" key="3">
    <source>
        <dbReference type="ARBA" id="ARBA00022692"/>
    </source>
</evidence>
<feature type="transmembrane region" description="Helical" evidence="10">
    <location>
        <begin position="1021"/>
        <end position="1044"/>
    </location>
</feature>
<feature type="transmembrane region" description="Helical" evidence="10">
    <location>
        <begin position="173"/>
        <end position="191"/>
    </location>
</feature>
<reference evidence="13 14" key="1">
    <citation type="journal article" date="2018" name="Evol. Lett.">
        <title>Horizontal gene cluster transfer increased hallucinogenic mushroom diversity.</title>
        <authorList>
            <person name="Reynolds H.T."/>
            <person name="Vijayakumar V."/>
            <person name="Gluck-Thaler E."/>
            <person name="Korotkin H.B."/>
            <person name="Matheny P.B."/>
            <person name="Slot J.C."/>
        </authorList>
    </citation>
    <scope>NUCLEOTIDE SEQUENCE [LARGE SCALE GENOMIC DNA]</scope>
    <source>
        <strain evidence="13 14">SRW20</strain>
    </source>
</reference>
<dbReference type="InterPro" id="IPR050173">
    <property type="entry name" value="ABC_transporter_C-like"/>
</dbReference>
<comment type="caution">
    <text evidence="13">The sequence shown here is derived from an EMBL/GenBank/DDBJ whole genome shotgun (WGS) entry which is preliminary data.</text>
</comment>
<evidence type="ECO:0000256" key="2">
    <source>
        <dbReference type="ARBA" id="ARBA00022448"/>
    </source>
</evidence>
<sequence length="1516" mass="168524">MDDLNQGLQYVLKDWRTQATHWEGWHKTFFSNTLAIPLGVVLLFLSIQILHGIVKNVIKLWKRPHNEPSVDAGVTSQWKDGNPATFHYLSCESKETSGWTIFAFNVARLAGCLVLLGLSTKTLLECLSHSHRLTTQPVHLFKDCPEVFITLTFLYSSILAIVAMSVKRWTTLAIRYNTTLLLTTLVVYVYRDVWPLGTYTEQPKDTSRDSLLWYKFALLVFTGVVVPLFVPRRYIPVDPQNPSPVPNPELTCSIFSLIYYFYLNPVIFKGYRVEHLEVDQLPPLCDTDEAKVLVKRAFPYLDPYQGASKRHLFFGMMQVFREEYTVMALCLLARVAGELCSPIGINRVLYYLETGGQDVYVRPWVWILLMFIGPAISSLSFNGYIFAATHALVRAEALITELVFEHSLRIRLVSETSKESKEENTQDSPTVVGTPETASVAGSSESGSEDSNTEAASTTASSSKGKAKQASASPPPKAPPAKKPSDNKKDSNLIGKINNLVTTDLGNITDARDFLMLILSVPVQIITCTIFLYQILGWSAFVGLAFTIILLPIPGYITKMLQSVQRQRMKMTDARVQEVTEVVGVLRMVKLFGWESRMSKRIAEKREAELMASWKYKVLSSLNGVSNSTIPTITMVATYATYTLIMKESLTPSIIFSSVTVFNILRMQLFRVSWQISSSVQGKVSLDRVSDFLRKTELLDAYSEPEPKTLTPADEPAYDQSVIGFNNATFSWTLDAQDGTATPSRRAYRLRIDNELIFKRDEINLIIGPTGCGKTSMLMALLGEMHFIRTNPDSWFNLPRDEGVAYAAQESWVQNARIRDNILFGSPYDEARYKKVLYQCGLEKDLELFDAGDATEVGEKGITLSGGQKARVTLARAIYSPAKVILLDDVLAALDVHTSAWIVNKCLKGDLVQGRTILLVTHNVPLVAPIAQFIVSIGQDGSVKSQGVDPEVPLAKDPALAAEEEIVLEQTEIESQAVEALAKKEAPSQGKLVLAEEVAKGHVTWKSVKLFLSGLGGDYPFIFYTLWIAGFMGTNWVRTFQTWFLGYWGSQYENHDPSEVRVPVYLSLYSAIVLLAVILNMCTYFFYVSGSMRASRVINKALVDSVLTSTLRWLDETPTARIIARCTQDIRVVDGPIADTTMMLTNVAIQMITNVGVIVIFIPLFVFPGVSIAALGFYLGNIYLKAQLSVKREMSNAKSPLLAHFSAAISGIVSVRAYGAQAAFKAESLKRIDHYVRIARISYNLNRWIGIRIDLLGQIFTVSLASYLVYGHSIGASNTGFTLNMAVDFCLMILWWVRIFNEFEVQSNSLERIKDYIDIQHEPPSTEEGKPPAVWPTSGQLVVDNLSARYSPTGPTVLHNLSFRIESGERVVGRTGSGKSTLTLALLRCIVTEGTVYYDGVDTNKLNLEALRSNITIIPQTPELISGTLRKNLDPFEQHDDATLNDALRSAGLFSLQDEEGEARLTLDSNISTGGSNLSVGEKQIIALARAMVRGSKLLILDEGMSPSFLVLKTVL</sequence>
<dbReference type="PANTHER" id="PTHR24223">
    <property type="entry name" value="ATP-BINDING CASSETTE SUB-FAMILY C"/>
    <property type="match status" value="1"/>
</dbReference>
<evidence type="ECO:0000256" key="6">
    <source>
        <dbReference type="ARBA" id="ARBA00022840"/>
    </source>
</evidence>
<dbReference type="Gene3D" id="1.20.1560.10">
    <property type="entry name" value="ABC transporter type 1, transmembrane domain"/>
    <property type="match status" value="2"/>
</dbReference>
<dbReference type="SMART" id="SM00382">
    <property type="entry name" value="AAA"/>
    <property type="match status" value="2"/>
</dbReference>
<dbReference type="SUPFAM" id="SSF52540">
    <property type="entry name" value="P-loop containing nucleoside triphosphate hydrolases"/>
    <property type="match status" value="2"/>
</dbReference>
<gene>
    <name evidence="13" type="ORF">CVT26_007813</name>
</gene>
<keyword evidence="6" id="KW-0067">ATP-binding</keyword>
<feature type="compositionally biased region" description="Low complexity" evidence="9">
    <location>
        <begin position="453"/>
        <end position="472"/>
    </location>
</feature>
<dbReference type="Proteomes" id="UP000284706">
    <property type="component" value="Unassembled WGS sequence"/>
</dbReference>
<dbReference type="EMBL" id="NHYE01005332">
    <property type="protein sequence ID" value="PPQ74556.1"/>
    <property type="molecule type" value="Genomic_DNA"/>
</dbReference>
<comment type="subcellular location">
    <subcellularLocation>
        <location evidence="1">Membrane</location>
        <topology evidence="1">Multi-pass membrane protein</topology>
    </subcellularLocation>
</comment>
<dbReference type="PROSITE" id="PS50929">
    <property type="entry name" value="ABC_TM1F"/>
    <property type="match status" value="2"/>
</dbReference>
<evidence type="ECO:0000256" key="10">
    <source>
        <dbReference type="SAM" id="Phobius"/>
    </source>
</evidence>
<feature type="transmembrane region" description="Helical" evidence="10">
    <location>
        <begin position="211"/>
        <end position="230"/>
    </location>
</feature>
<accession>A0A409W7R8</accession>
<evidence type="ECO:0000256" key="7">
    <source>
        <dbReference type="ARBA" id="ARBA00022989"/>
    </source>
</evidence>
<feature type="domain" description="ABC transporter" evidence="11">
    <location>
        <begin position="734"/>
        <end position="964"/>
    </location>
</feature>
<feature type="transmembrane region" description="Helical" evidence="10">
    <location>
        <begin position="1245"/>
        <end position="1269"/>
    </location>
</feature>
<feature type="transmembrane region" description="Helical" evidence="10">
    <location>
        <begin position="514"/>
        <end position="535"/>
    </location>
</feature>
<evidence type="ECO:0000313" key="14">
    <source>
        <dbReference type="Proteomes" id="UP000284706"/>
    </source>
</evidence>
<dbReference type="CDD" id="cd18604">
    <property type="entry name" value="ABC_6TM_VMR1_D2_like"/>
    <property type="match status" value="1"/>
</dbReference>
<dbReference type="Gene3D" id="3.40.50.300">
    <property type="entry name" value="P-loop containing nucleotide triphosphate hydrolases"/>
    <property type="match status" value="2"/>
</dbReference>
<feature type="domain" description="ABC transmembrane type-1" evidence="12">
    <location>
        <begin position="1028"/>
        <end position="1274"/>
    </location>
</feature>
<dbReference type="InterPro" id="IPR003439">
    <property type="entry name" value="ABC_transporter-like_ATP-bd"/>
</dbReference>
<organism evidence="13 14">
    <name type="scientific">Gymnopilus dilepis</name>
    <dbReference type="NCBI Taxonomy" id="231916"/>
    <lineage>
        <taxon>Eukaryota</taxon>
        <taxon>Fungi</taxon>
        <taxon>Dikarya</taxon>
        <taxon>Basidiomycota</taxon>
        <taxon>Agaricomycotina</taxon>
        <taxon>Agaricomycetes</taxon>
        <taxon>Agaricomycetidae</taxon>
        <taxon>Agaricales</taxon>
        <taxon>Agaricineae</taxon>
        <taxon>Hymenogastraceae</taxon>
        <taxon>Gymnopilus</taxon>
    </lineage>
</organism>
<dbReference type="FunFam" id="1.20.1560.10:FF:000013">
    <property type="entry name" value="ABC transporter C family member 2"/>
    <property type="match status" value="1"/>
</dbReference>
<feature type="transmembrane region" description="Helical" evidence="10">
    <location>
        <begin position="365"/>
        <end position="387"/>
    </location>
</feature>
<dbReference type="STRING" id="231916.A0A409W7R8"/>
<feature type="transmembrane region" description="Helical" evidence="10">
    <location>
        <begin position="1281"/>
        <end position="1300"/>
    </location>
</feature>
<keyword evidence="2" id="KW-0813">Transport</keyword>
<dbReference type="InterPro" id="IPR027417">
    <property type="entry name" value="P-loop_NTPase"/>
</dbReference>
<dbReference type="PROSITE" id="PS00211">
    <property type="entry name" value="ABC_TRANSPORTER_1"/>
    <property type="match status" value="1"/>
</dbReference>
<feature type="transmembrane region" description="Helical" evidence="10">
    <location>
        <begin position="541"/>
        <end position="561"/>
    </location>
</feature>
<evidence type="ECO:0000256" key="5">
    <source>
        <dbReference type="ARBA" id="ARBA00022741"/>
    </source>
</evidence>
<evidence type="ECO:0000259" key="11">
    <source>
        <dbReference type="PROSITE" id="PS50893"/>
    </source>
</evidence>
<dbReference type="GO" id="GO:0140359">
    <property type="term" value="F:ABC-type transporter activity"/>
    <property type="evidence" value="ECO:0007669"/>
    <property type="project" value="InterPro"/>
</dbReference>
<dbReference type="InterPro" id="IPR036640">
    <property type="entry name" value="ABC1_TM_sf"/>
</dbReference>
<feature type="transmembrane region" description="Helical" evidence="10">
    <location>
        <begin position="147"/>
        <end position="166"/>
    </location>
</feature>
<dbReference type="InterPro" id="IPR011527">
    <property type="entry name" value="ABC1_TM_dom"/>
</dbReference>
<dbReference type="GO" id="GO:0016020">
    <property type="term" value="C:membrane"/>
    <property type="evidence" value="ECO:0007669"/>
    <property type="project" value="UniProtKB-SubCell"/>
</dbReference>
<dbReference type="Pfam" id="PF00664">
    <property type="entry name" value="ABC_membrane"/>
    <property type="match status" value="2"/>
</dbReference>
<protein>
    <recommendedName>
        <fullName evidence="15">P-loop containing nucleoside triphosphate hydrolase protein</fullName>
    </recommendedName>
</protein>
<keyword evidence="7 10" id="KW-1133">Transmembrane helix</keyword>
<dbReference type="FunCoup" id="A0A409W7R8">
    <property type="interactions" value="37"/>
</dbReference>
<evidence type="ECO:0000256" key="9">
    <source>
        <dbReference type="SAM" id="MobiDB-lite"/>
    </source>
</evidence>
<feature type="transmembrane region" description="Helical" evidence="10">
    <location>
        <begin position="1201"/>
        <end position="1224"/>
    </location>
</feature>
<dbReference type="PROSITE" id="PS50893">
    <property type="entry name" value="ABC_TRANSPORTER_2"/>
    <property type="match status" value="1"/>
</dbReference>
<evidence type="ECO:0008006" key="15">
    <source>
        <dbReference type="Google" id="ProtNLM"/>
    </source>
</evidence>
<keyword evidence="5" id="KW-0547">Nucleotide-binding</keyword>
<feature type="transmembrane region" description="Helical" evidence="10">
    <location>
        <begin position="324"/>
        <end position="345"/>
    </location>
</feature>
<dbReference type="SUPFAM" id="SSF90123">
    <property type="entry name" value="ABC transporter transmembrane region"/>
    <property type="match status" value="2"/>
</dbReference>
<dbReference type="CDD" id="cd03250">
    <property type="entry name" value="ABCC_MRP_domain1"/>
    <property type="match status" value="1"/>
</dbReference>
<keyword evidence="14" id="KW-1185">Reference proteome</keyword>
<evidence type="ECO:0000256" key="1">
    <source>
        <dbReference type="ARBA" id="ARBA00004141"/>
    </source>
</evidence>
<keyword evidence="8 10" id="KW-0472">Membrane</keyword>
<evidence type="ECO:0000256" key="8">
    <source>
        <dbReference type="ARBA" id="ARBA00023136"/>
    </source>
</evidence>
<keyword evidence="3 10" id="KW-0812">Transmembrane</keyword>
<feature type="compositionally biased region" description="Pro residues" evidence="9">
    <location>
        <begin position="473"/>
        <end position="482"/>
    </location>
</feature>
<name>A0A409W7R8_9AGAR</name>
<feature type="domain" description="ABC transmembrane type-1" evidence="12">
    <location>
        <begin position="326"/>
        <end position="681"/>
    </location>
</feature>
<feature type="region of interest" description="Disordered" evidence="9">
    <location>
        <begin position="416"/>
        <end position="491"/>
    </location>
</feature>
<keyword evidence="4" id="KW-0677">Repeat</keyword>
<evidence type="ECO:0000256" key="4">
    <source>
        <dbReference type="ARBA" id="ARBA00022737"/>
    </source>
</evidence>
<evidence type="ECO:0000259" key="12">
    <source>
        <dbReference type="PROSITE" id="PS50929"/>
    </source>
</evidence>